<feature type="transmembrane region" description="Helical" evidence="6">
    <location>
        <begin position="113"/>
        <end position="129"/>
    </location>
</feature>
<keyword evidence="2" id="KW-1003">Cell membrane</keyword>
<sequence length="546" mass="57645">MNLTSLLQALGGLAIFLLAMRLMTEGLTLFAGNRLKYLLGNWTSTPLRGVLAGTVITGLVQSSSAITVASIGFVNAGILNLRQAMGVIFGANLGTTMTAWLVSIIGFSFNIEALALPIITLGVVMRLVAVHSRSKGLGDAITGFGLFFFGLDLLETAFADLAMNLGSNLGNATLSSPLLMALIGFIATLLTQSSSATIAIVLTASAGGLMGFEGAAAAVIGANLGTTSTAAFAALRATAAAKRLALSHIGFNLITGLVALILFFPFLWLVGELATLLGIHNSPAAMLALFHSVFNLLGVIIMLPLTGKFASLLEKLFRSAEEDISQPQYLDTTLSPTPALAVAAIQRELARLSNTVIGLLRDAFDTNHSNTDLTKRSSAAHTLGGAIGSFIAGLRADAMEQSTADDLADALYCARYFQQTTQLIPALHNLVQGQHQLADQPCKEALASFLLMAEDCLDPDLSPENPAIAPLVDRLREAHRQARLQLLNSAVNRQLELGELEEILDNLDSSRRAIETRIKAGHLLDHNHKAADKAATTRGLIEDDVG</sequence>
<feature type="transmembrane region" description="Helical" evidence="6">
    <location>
        <begin position="50"/>
        <end position="74"/>
    </location>
</feature>
<keyword evidence="5 6" id="KW-0472">Membrane</keyword>
<evidence type="ECO:0000256" key="4">
    <source>
        <dbReference type="ARBA" id="ARBA00022989"/>
    </source>
</evidence>
<evidence type="ECO:0000256" key="2">
    <source>
        <dbReference type="ARBA" id="ARBA00022475"/>
    </source>
</evidence>
<accession>A0ABV7FJI1</accession>
<evidence type="ECO:0000313" key="7">
    <source>
        <dbReference type="EMBL" id="MFC3116359.1"/>
    </source>
</evidence>
<keyword evidence="3 6" id="KW-0812">Transmembrane</keyword>
<feature type="transmembrane region" description="Helical" evidence="6">
    <location>
        <begin position="283"/>
        <end position="305"/>
    </location>
</feature>
<feature type="transmembrane region" description="Helical" evidence="6">
    <location>
        <begin position="249"/>
        <end position="271"/>
    </location>
</feature>
<keyword evidence="4 6" id="KW-1133">Transmembrane helix</keyword>
<reference evidence="8" key="1">
    <citation type="journal article" date="2019" name="Int. J. Syst. Evol. Microbiol.">
        <title>The Global Catalogue of Microorganisms (GCM) 10K type strain sequencing project: providing services to taxonomists for standard genome sequencing and annotation.</title>
        <authorList>
            <consortium name="The Broad Institute Genomics Platform"/>
            <consortium name="The Broad Institute Genome Sequencing Center for Infectious Disease"/>
            <person name="Wu L."/>
            <person name="Ma J."/>
        </authorList>
    </citation>
    <scope>NUCLEOTIDE SEQUENCE [LARGE SCALE GENOMIC DNA]</scope>
    <source>
        <strain evidence="8">KCTC 52237</strain>
    </source>
</reference>
<dbReference type="RefSeq" id="WP_378119530.1">
    <property type="nucleotide sequence ID" value="NZ_JBHRTF010000004.1"/>
</dbReference>
<keyword evidence="8" id="KW-1185">Reference proteome</keyword>
<evidence type="ECO:0000256" key="3">
    <source>
        <dbReference type="ARBA" id="ARBA00022692"/>
    </source>
</evidence>
<dbReference type="NCBIfam" id="NF037997">
    <property type="entry name" value="Na_Pi_symport"/>
    <property type="match status" value="1"/>
</dbReference>
<evidence type="ECO:0000256" key="6">
    <source>
        <dbReference type="SAM" id="Phobius"/>
    </source>
</evidence>
<gene>
    <name evidence="7" type="ORF">ACFODX_12375</name>
</gene>
<dbReference type="NCBIfam" id="TIGR00704">
    <property type="entry name" value="NaPi_cotrn_rel"/>
    <property type="match status" value="1"/>
</dbReference>
<protein>
    <submittedName>
        <fullName evidence="7">Na/Pi cotransporter family protein</fullName>
    </submittedName>
</protein>
<dbReference type="PANTHER" id="PTHR10010">
    <property type="entry name" value="SOLUTE CARRIER FAMILY 34 SODIUM PHOSPHATE , MEMBER 2-RELATED"/>
    <property type="match status" value="1"/>
</dbReference>
<feature type="transmembrane region" description="Helical" evidence="6">
    <location>
        <begin position="141"/>
        <end position="159"/>
    </location>
</feature>
<dbReference type="Proteomes" id="UP001595555">
    <property type="component" value="Unassembled WGS sequence"/>
</dbReference>
<dbReference type="PANTHER" id="PTHR10010:SF46">
    <property type="entry name" value="SODIUM-DEPENDENT PHOSPHATE TRANSPORT PROTEIN 2B"/>
    <property type="match status" value="1"/>
</dbReference>
<comment type="caution">
    <text evidence="7">The sequence shown here is derived from an EMBL/GenBank/DDBJ whole genome shotgun (WGS) entry which is preliminary data.</text>
</comment>
<comment type="subcellular location">
    <subcellularLocation>
        <location evidence="1">Cell membrane</location>
        <topology evidence="1">Multi-pass membrane protein</topology>
    </subcellularLocation>
</comment>
<dbReference type="Pfam" id="PF02690">
    <property type="entry name" value="Na_Pi_cotrans"/>
    <property type="match status" value="1"/>
</dbReference>
<evidence type="ECO:0000256" key="1">
    <source>
        <dbReference type="ARBA" id="ARBA00004651"/>
    </source>
</evidence>
<name>A0ABV7FJI1_9GAMM</name>
<evidence type="ECO:0000313" key="8">
    <source>
        <dbReference type="Proteomes" id="UP001595555"/>
    </source>
</evidence>
<organism evidence="7 8">
    <name type="scientific">Cellvibrio fontiphilus</name>
    <dbReference type="NCBI Taxonomy" id="1815559"/>
    <lineage>
        <taxon>Bacteria</taxon>
        <taxon>Pseudomonadati</taxon>
        <taxon>Pseudomonadota</taxon>
        <taxon>Gammaproteobacteria</taxon>
        <taxon>Cellvibrionales</taxon>
        <taxon>Cellvibrionaceae</taxon>
        <taxon>Cellvibrio</taxon>
    </lineage>
</organism>
<feature type="transmembrane region" description="Helical" evidence="6">
    <location>
        <begin position="179"/>
        <end position="202"/>
    </location>
</feature>
<dbReference type="EMBL" id="JBHRTF010000004">
    <property type="protein sequence ID" value="MFC3116359.1"/>
    <property type="molecule type" value="Genomic_DNA"/>
</dbReference>
<proteinExistence type="predicted"/>
<dbReference type="InterPro" id="IPR004633">
    <property type="entry name" value="NaPi_cotrn-rel/YqeW-like"/>
</dbReference>
<evidence type="ECO:0000256" key="5">
    <source>
        <dbReference type="ARBA" id="ARBA00023136"/>
    </source>
</evidence>
<dbReference type="InterPro" id="IPR003841">
    <property type="entry name" value="Na/Pi_transpt"/>
</dbReference>
<feature type="transmembrane region" description="Helical" evidence="6">
    <location>
        <begin position="86"/>
        <end position="107"/>
    </location>
</feature>